<accession>A0A060M6K4</accession>
<dbReference type="Proteomes" id="UP000027142">
    <property type="component" value="Chromosome"/>
</dbReference>
<reference evidence="2 3" key="1">
    <citation type="journal article" date="2014" name="Gene">
        <title>A comparative genomic analysis of the alkalitolerant soil bacterium Bacillus lehensis G1.</title>
        <authorList>
            <person name="Noor Y.M."/>
            <person name="Samsulrizal N.H."/>
            <person name="Jema'on N.A."/>
            <person name="Low K.O."/>
            <person name="Ramli A.N."/>
            <person name="Alias N.I."/>
            <person name="Damis S.I."/>
            <person name="Fuzi S.F."/>
            <person name="Isa M.N."/>
            <person name="Murad A.M."/>
            <person name="Raih M.F."/>
            <person name="Bakar F.D."/>
            <person name="Najimudin N."/>
            <person name="Mahadi N.M."/>
            <person name="Illias R.M."/>
        </authorList>
    </citation>
    <scope>NUCLEOTIDE SEQUENCE [LARGE SCALE GENOMIC DNA]</scope>
    <source>
        <strain evidence="2 3">G1</strain>
    </source>
</reference>
<evidence type="ECO:0000313" key="3">
    <source>
        <dbReference type="Proteomes" id="UP000027142"/>
    </source>
</evidence>
<dbReference type="InterPro" id="IPR029058">
    <property type="entry name" value="AB_hydrolase_fold"/>
</dbReference>
<dbReference type="AlphaFoldDB" id="A0A060M6K4"/>
<dbReference type="InterPro" id="IPR014940">
    <property type="entry name" value="BAAT_C"/>
</dbReference>
<proteinExistence type="predicted"/>
<dbReference type="PATRIC" id="fig|1246626.3.peg.3637"/>
<dbReference type="KEGG" id="ble:BleG1_3646"/>
<name>A0A060M6K4_9BACI</name>
<evidence type="ECO:0000313" key="2">
    <source>
        <dbReference type="EMBL" id="AIC96193.1"/>
    </source>
</evidence>
<dbReference type="EMBL" id="CP003923">
    <property type="protein sequence ID" value="AIC96193.1"/>
    <property type="molecule type" value="Genomic_DNA"/>
</dbReference>
<dbReference type="HOGENOM" id="CLU_2822123_0_0_9"/>
<organism evidence="2 3">
    <name type="scientific">Shouchella lehensis G1</name>
    <dbReference type="NCBI Taxonomy" id="1246626"/>
    <lineage>
        <taxon>Bacteria</taxon>
        <taxon>Bacillati</taxon>
        <taxon>Bacillota</taxon>
        <taxon>Bacilli</taxon>
        <taxon>Bacillales</taxon>
        <taxon>Bacillaceae</taxon>
        <taxon>Shouchella</taxon>
    </lineage>
</organism>
<protein>
    <submittedName>
        <fullName evidence="2">Acyl-coenzyme A thioesterase 2</fullName>
    </submittedName>
</protein>
<keyword evidence="3" id="KW-1185">Reference proteome</keyword>
<dbReference type="Gene3D" id="3.40.50.1820">
    <property type="entry name" value="alpha/beta hydrolase"/>
    <property type="match status" value="1"/>
</dbReference>
<dbReference type="RefSeq" id="WP_038483898.1">
    <property type="nucleotide sequence ID" value="NZ_CP003923.1"/>
</dbReference>
<sequence length="66" mass="7607">MLTQTETCDYVQTILYPEAGHEIGIPYLPIFATSYLGGRKRETAMASIESWKEVIQFFHTHLQKES</sequence>
<feature type="domain" description="BAAT/Acyl-CoA thioester hydrolase C-terminal" evidence="1">
    <location>
        <begin position="9"/>
        <end position="63"/>
    </location>
</feature>
<dbReference type="Pfam" id="PF08840">
    <property type="entry name" value="BAAT_C"/>
    <property type="match status" value="1"/>
</dbReference>
<evidence type="ECO:0000259" key="1">
    <source>
        <dbReference type="Pfam" id="PF08840"/>
    </source>
</evidence>
<gene>
    <name evidence="2" type="ORF">BleG1_3646</name>
</gene>
<dbReference type="OrthoDB" id="8922993at2"/>